<comment type="caution">
    <text evidence="4">The sequence shown here is derived from an EMBL/GenBank/DDBJ whole genome shotgun (WGS) entry which is preliminary data.</text>
</comment>
<comment type="similarity">
    <text evidence="1">Belongs to the 'GDXG' lipolytic enzyme family.</text>
</comment>
<dbReference type="EMBL" id="JBEPSH010000001">
    <property type="protein sequence ID" value="MET4575554.1"/>
    <property type="molecule type" value="Genomic_DNA"/>
</dbReference>
<dbReference type="PANTHER" id="PTHR48081">
    <property type="entry name" value="AB HYDROLASE SUPERFAMILY PROTEIN C4A8.06C"/>
    <property type="match status" value="1"/>
</dbReference>
<proteinExistence type="inferred from homology"/>
<sequence>MASSNTFVPAYGPDIHARLTPAMRQLVERMERAPYPPMHTLSAAEAKAAYAKSIGVLDLPKAELARVEDFSIPARDGFKLAARLYAPSKDAGLPVLLYLHGGGFTIGSIESHDTFCRSLAHGSGAAVVSLDYRLAPEFRFPTAANDAWDALQWLSREGVALGLDTQRLAVGGDSAGGTLAAVSALQARDAGLTLSLQLLIYPGTTAYQDTDSHAHFAHGPVLDKNLIDWFFAQYIDMPDRADWRFSPLGADDAEGVAPAWIGLAECDPLVDEGVLYADKLRAAGVRVDLEIYRGVVHGFINMGRAIVEARQLHSDAAAAMREAFSR</sequence>
<keyword evidence="5" id="KW-1185">Reference proteome</keyword>
<dbReference type="InterPro" id="IPR013094">
    <property type="entry name" value="AB_hydrolase_3"/>
</dbReference>
<dbReference type="InterPro" id="IPR029058">
    <property type="entry name" value="AB_hydrolase_fold"/>
</dbReference>
<evidence type="ECO:0000256" key="2">
    <source>
        <dbReference type="ARBA" id="ARBA00022801"/>
    </source>
</evidence>
<dbReference type="Proteomes" id="UP001549320">
    <property type="component" value="Unassembled WGS sequence"/>
</dbReference>
<protein>
    <submittedName>
        <fullName evidence="4">Acetyl esterase</fullName>
        <ecNumber evidence="4">3.1.1.-</ecNumber>
    </submittedName>
</protein>
<evidence type="ECO:0000313" key="4">
    <source>
        <dbReference type="EMBL" id="MET4575554.1"/>
    </source>
</evidence>
<dbReference type="GO" id="GO:0016787">
    <property type="term" value="F:hydrolase activity"/>
    <property type="evidence" value="ECO:0007669"/>
    <property type="project" value="UniProtKB-KW"/>
</dbReference>
<evidence type="ECO:0000313" key="5">
    <source>
        <dbReference type="Proteomes" id="UP001549320"/>
    </source>
</evidence>
<dbReference type="InterPro" id="IPR050300">
    <property type="entry name" value="GDXG_lipolytic_enzyme"/>
</dbReference>
<dbReference type="PROSITE" id="PS01173">
    <property type="entry name" value="LIPASE_GDXG_HIS"/>
    <property type="match status" value="1"/>
</dbReference>
<accession>A0ABV2Q3H3</accession>
<name>A0ABV2Q3H3_9BURK</name>
<dbReference type="InterPro" id="IPR002168">
    <property type="entry name" value="Lipase_GDXG_HIS_AS"/>
</dbReference>
<dbReference type="Gene3D" id="3.40.50.1820">
    <property type="entry name" value="alpha/beta hydrolase"/>
    <property type="match status" value="1"/>
</dbReference>
<organism evidence="4 5">
    <name type="scientific">Ottowia thiooxydans</name>
    <dbReference type="NCBI Taxonomy" id="219182"/>
    <lineage>
        <taxon>Bacteria</taxon>
        <taxon>Pseudomonadati</taxon>
        <taxon>Pseudomonadota</taxon>
        <taxon>Betaproteobacteria</taxon>
        <taxon>Burkholderiales</taxon>
        <taxon>Comamonadaceae</taxon>
        <taxon>Ottowia</taxon>
    </lineage>
</organism>
<evidence type="ECO:0000256" key="1">
    <source>
        <dbReference type="ARBA" id="ARBA00010515"/>
    </source>
</evidence>
<dbReference type="Pfam" id="PF07859">
    <property type="entry name" value="Abhydrolase_3"/>
    <property type="match status" value="1"/>
</dbReference>
<reference evidence="4 5" key="1">
    <citation type="submission" date="2024-06" db="EMBL/GenBank/DDBJ databases">
        <title>Sorghum-associated microbial communities from plants grown in Nebraska, USA.</title>
        <authorList>
            <person name="Schachtman D."/>
        </authorList>
    </citation>
    <scope>NUCLEOTIDE SEQUENCE [LARGE SCALE GENOMIC DNA]</scope>
    <source>
        <strain evidence="4 5">2709</strain>
    </source>
</reference>
<feature type="domain" description="Alpha/beta hydrolase fold-3" evidence="3">
    <location>
        <begin position="96"/>
        <end position="300"/>
    </location>
</feature>
<dbReference type="EC" id="3.1.1.-" evidence="4"/>
<dbReference type="PANTHER" id="PTHR48081:SF8">
    <property type="entry name" value="ALPHA_BETA HYDROLASE FOLD-3 DOMAIN-CONTAINING PROTEIN-RELATED"/>
    <property type="match status" value="1"/>
</dbReference>
<keyword evidence="2 4" id="KW-0378">Hydrolase</keyword>
<evidence type="ECO:0000259" key="3">
    <source>
        <dbReference type="Pfam" id="PF07859"/>
    </source>
</evidence>
<gene>
    <name evidence="4" type="ORF">ABIE13_000651</name>
</gene>
<dbReference type="SUPFAM" id="SSF53474">
    <property type="entry name" value="alpha/beta-Hydrolases"/>
    <property type="match status" value="1"/>
</dbReference>